<evidence type="ECO:0000256" key="1">
    <source>
        <dbReference type="SAM" id="Phobius"/>
    </source>
</evidence>
<dbReference type="Proteomes" id="UP000193689">
    <property type="component" value="Unassembled WGS sequence"/>
</dbReference>
<dbReference type="InterPro" id="IPR051288">
    <property type="entry name" value="Serum_paraoxonase/arylesterase"/>
</dbReference>
<reference evidence="2 3" key="1">
    <citation type="submission" date="2016-07" db="EMBL/GenBank/DDBJ databases">
        <title>Pervasive Adenine N6-methylation of Active Genes in Fungi.</title>
        <authorList>
            <consortium name="DOE Joint Genome Institute"/>
            <person name="Mondo S.J."/>
            <person name="Dannebaum R.O."/>
            <person name="Kuo R.C."/>
            <person name="Labutti K."/>
            <person name="Haridas S."/>
            <person name="Kuo A."/>
            <person name="Salamov A."/>
            <person name="Ahrendt S.R."/>
            <person name="Lipzen A."/>
            <person name="Sullivan W."/>
            <person name="Andreopoulos W.B."/>
            <person name="Clum A."/>
            <person name="Lindquist E."/>
            <person name="Daum C."/>
            <person name="Ramamoorthy G.K."/>
            <person name="Gryganskyi A."/>
            <person name="Culley D."/>
            <person name="Magnuson J.K."/>
            <person name="James T.Y."/>
            <person name="O'Malley M.A."/>
            <person name="Stajich J.E."/>
            <person name="Spatafora J.W."/>
            <person name="Visel A."/>
            <person name="Grigoriev I.V."/>
        </authorList>
    </citation>
    <scope>NUCLEOTIDE SEQUENCE [LARGE SCALE GENOMIC DNA]</scope>
    <source>
        <strain evidence="2 3">CBS 129021</strain>
    </source>
</reference>
<feature type="transmembrane region" description="Helical" evidence="1">
    <location>
        <begin position="6"/>
        <end position="22"/>
    </location>
</feature>
<evidence type="ECO:0000313" key="2">
    <source>
        <dbReference type="EMBL" id="ORY58393.1"/>
    </source>
</evidence>
<name>A0A1Y2DGI6_9PEZI</name>
<protein>
    <recommendedName>
        <fullName evidence="4">Serum paraoxonase/arylesterase</fullName>
    </recommendedName>
</protein>
<dbReference type="InterPro" id="IPR011042">
    <property type="entry name" value="6-blade_b-propeller_TolB-like"/>
</dbReference>
<sequence length="401" mass="43546">MVGLTVSSFGVYGLLVVIAILYQTELPRMVKLGLGIGRTLEPLGSFPYTYRRIQEPRLEACEDMWLSESTRQLFLACSDSLSRKEYLPNGGKFNVSGRSLRDSIVVMDLERPSGDSFDMRTLETPGFFGTDGDGRLHLVGFAGSDDEPGDIRLWVINTKPSVDPITGEFLDNSKVGANSTVELFKTGAGATTLEHIKTFFHSQIATPNKVTALGGPHDGFYYTNDHGTVKTGLGYALSPLLAKADVSFCDDTTCRTVVPGLKYPNGLVKGHDGLIYVPSASIGGIDVFEPLPDHGLKKIDHIDVDYSLDNLNVDASGDIYAAAFPIAKQILDGFNDPLNSFPAATALRIRKTLSGYEVTKVIEDRNGEVLPATTTVLHDTKTGKLFMSSVFSPFISICDEE</sequence>
<dbReference type="OrthoDB" id="5307922at2759"/>
<keyword evidence="3" id="KW-1185">Reference proteome</keyword>
<organism evidence="2 3">
    <name type="scientific">Pseudomassariella vexata</name>
    <dbReference type="NCBI Taxonomy" id="1141098"/>
    <lineage>
        <taxon>Eukaryota</taxon>
        <taxon>Fungi</taxon>
        <taxon>Dikarya</taxon>
        <taxon>Ascomycota</taxon>
        <taxon>Pezizomycotina</taxon>
        <taxon>Sordariomycetes</taxon>
        <taxon>Xylariomycetidae</taxon>
        <taxon>Amphisphaeriales</taxon>
        <taxon>Pseudomassariaceae</taxon>
        <taxon>Pseudomassariella</taxon>
    </lineage>
</organism>
<dbReference type="PANTHER" id="PTHR11799">
    <property type="entry name" value="PARAOXONASE"/>
    <property type="match status" value="1"/>
</dbReference>
<keyword evidence="1" id="KW-1133">Transmembrane helix</keyword>
<dbReference type="SUPFAM" id="SSF63829">
    <property type="entry name" value="Calcium-dependent phosphotriesterase"/>
    <property type="match status" value="1"/>
</dbReference>
<evidence type="ECO:0000313" key="3">
    <source>
        <dbReference type="Proteomes" id="UP000193689"/>
    </source>
</evidence>
<accession>A0A1Y2DGI6</accession>
<dbReference type="EMBL" id="MCFJ01000016">
    <property type="protein sequence ID" value="ORY58393.1"/>
    <property type="molecule type" value="Genomic_DNA"/>
</dbReference>
<proteinExistence type="predicted"/>
<dbReference type="PANTHER" id="PTHR11799:SF20">
    <property type="entry name" value="SMP-30_GLUCONOLACTONASE_LRE-LIKE REGION DOMAIN-CONTAINING PROTEIN"/>
    <property type="match status" value="1"/>
</dbReference>
<dbReference type="GeneID" id="63773571"/>
<keyword evidence="1" id="KW-0472">Membrane</keyword>
<evidence type="ECO:0008006" key="4">
    <source>
        <dbReference type="Google" id="ProtNLM"/>
    </source>
</evidence>
<dbReference type="Gene3D" id="2.120.10.30">
    <property type="entry name" value="TolB, C-terminal domain"/>
    <property type="match status" value="1"/>
</dbReference>
<comment type="caution">
    <text evidence="2">The sequence shown here is derived from an EMBL/GenBank/DDBJ whole genome shotgun (WGS) entry which is preliminary data.</text>
</comment>
<dbReference type="InParanoid" id="A0A1Y2DGI6"/>
<keyword evidence="1" id="KW-0812">Transmembrane</keyword>
<dbReference type="AlphaFoldDB" id="A0A1Y2DGI6"/>
<gene>
    <name evidence="2" type="ORF">BCR38DRAFT_377014</name>
</gene>
<dbReference type="RefSeq" id="XP_040711310.1">
    <property type="nucleotide sequence ID" value="XM_040857359.1"/>
</dbReference>